<reference evidence="6" key="1">
    <citation type="submission" date="2024-07" db="EMBL/GenBank/DDBJ databases">
        <title>Two chromosome-level genome assemblies of Korean endemic species Abeliophyllum distichum and Forsythia ovata (Oleaceae).</title>
        <authorList>
            <person name="Jang H."/>
        </authorList>
    </citation>
    <scope>NUCLEOTIDE SEQUENCE [LARGE SCALE GENOMIC DNA]</scope>
</reference>
<proteinExistence type="inferred from homology"/>
<evidence type="ECO:0000256" key="3">
    <source>
        <dbReference type="RuleBase" id="RU003682"/>
    </source>
</evidence>
<comment type="caution">
    <text evidence="5">The sequence shown here is derived from an EMBL/GenBank/DDBJ whole genome shotgun (WGS) entry which is preliminary data.</text>
</comment>
<keyword evidence="2 3" id="KW-0408">Iron</keyword>
<dbReference type="Pfam" id="PF03171">
    <property type="entry name" value="2OG-FeII_Oxy"/>
    <property type="match status" value="1"/>
</dbReference>
<dbReference type="InterPro" id="IPR005123">
    <property type="entry name" value="Oxoglu/Fe-dep_dioxygenase_dom"/>
</dbReference>
<comment type="similarity">
    <text evidence="3">Belongs to the iron/ascorbate-dependent oxidoreductase family.</text>
</comment>
<dbReference type="SUPFAM" id="SSF51197">
    <property type="entry name" value="Clavaminate synthase-like"/>
    <property type="match status" value="1"/>
</dbReference>
<gene>
    <name evidence="5" type="ORF">Fot_39089</name>
</gene>
<dbReference type="AlphaFoldDB" id="A0ABD1S3Q9"/>
<dbReference type="Gene3D" id="2.60.120.330">
    <property type="entry name" value="B-lactam Antibiotic, Isopenicillin N Synthase, Chain"/>
    <property type="match status" value="1"/>
</dbReference>
<dbReference type="PANTHER" id="PTHR47991">
    <property type="entry name" value="OXOGLUTARATE/IRON-DEPENDENT DIOXYGENASE"/>
    <property type="match status" value="1"/>
</dbReference>
<sequence length="358" mass="41131">MWKKHCYIRELQKFINDHGHQGQRNGGSSYSEERFREADADAKYFDRDTQRSRRQHGIILSSIIIREPPLSKLMMSPGAKRTRSLMEKTASFESGISKLLLGFTRDEDGIKGVRDELKHFDECAIHQVPKAWKKYHQPYFLELVADVKQDEQQGHFSCNWEDVYNEKPERDAIDEYAAELKILDMKILNLMAKALHVKDEEMNVVFEDGVQSMRMNYYPPCPQHELVTGLYPHSDSTALTILLQVNEIEGLQVKKDGVWIPVVPIPNAFVINIGDILEMVTNGIYRSIEHRATVNPMKERLSIATFFSTNMDTDIGPAPVLVTLKTPAKFKTICFADYLKGLFSRELDGKSYLDSLRI</sequence>
<feature type="domain" description="Fe2OG dioxygenase" evidence="4">
    <location>
        <begin position="209"/>
        <end position="310"/>
    </location>
</feature>
<dbReference type="PROSITE" id="PS51471">
    <property type="entry name" value="FE2OG_OXY"/>
    <property type="match status" value="1"/>
</dbReference>
<protein>
    <submittedName>
        <fullName evidence="5">Protein SRG1</fullName>
    </submittedName>
</protein>
<evidence type="ECO:0000313" key="5">
    <source>
        <dbReference type="EMBL" id="KAL2495332.1"/>
    </source>
</evidence>
<keyword evidence="3" id="KW-0560">Oxidoreductase</keyword>
<name>A0ABD1S3Q9_9LAMI</name>
<dbReference type="EMBL" id="JBFOLJ010000011">
    <property type="protein sequence ID" value="KAL2495332.1"/>
    <property type="molecule type" value="Genomic_DNA"/>
</dbReference>
<keyword evidence="1 3" id="KW-0479">Metal-binding</keyword>
<dbReference type="InterPro" id="IPR050295">
    <property type="entry name" value="Plant_2OG-oxidoreductases"/>
</dbReference>
<evidence type="ECO:0000256" key="1">
    <source>
        <dbReference type="ARBA" id="ARBA00022723"/>
    </source>
</evidence>
<evidence type="ECO:0000259" key="4">
    <source>
        <dbReference type="PROSITE" id="PS51471"/>
    </source>
</evidence>
<dbReference type="Proteomes" id="UP001604277">
    <property type="component" value="Unassembled WGS sequence"/>
</dbReference>
<keyword evidence="6" id="KW-1185">Reference proteome</keyword>
<evidence type="ECO:0000256" key="2">
    <source>
        <dbReference type="ARBA" id="ARBA00023004"/>
    </source>
</evidence>
<dbReference type="InterPro" id="IPR044861">
    <property type="entry name" value="IPNS-like_FE2OG_OXY"/>
</dbReference>
<accession>A0ABD1S3Q9</accession>
<dbReference type="GO" id="GO:0016491">
    <property type="term" value="F:oxidoreductase activity"/>
    <property type="evidence" value="ECO:0007669"/>
    <property type="project" value="UniProtKB-KW"/>
</dbReference>
<dbReference type="GO" id="GO:0046872">
    <property type="term" value="F:metal ion binding"/>
    <property type="evidence" value="ECO:0007669"/>
    <property type="project" value="UniProtKB-KW"/>
</dbReference>
<evidence type="ECO:0000313" key="6">
    <source>
        <dbReference type="Proteomes" id="UP001604277"/>
    </source>
</evidence>
<dbReference type="InterPro" id="IPR027443">
    <property type="entry name" value="IPNS-like_sf"/>
</dbReference>
<organism evidence="5 6">
    <name type="scientific">Forsythia ovata</name>
    <dbReference type="NCBI Taxonomy" id="205694"/>
    <lineage>
        <taxon>Eukaryota</taxon>
        <taxon>Viridiplantae</taxon>
        <taxon>Streptophyta</taxon>
        <taxon>Embryophyta</taxon>
        <taxon>Tracheophyta</taxon>
        <taxon>Spermatophyta</taxon>
        <taxon>Magnoliopsida</taxon>
        <taxon>eudicotyledons</taxon>
        <taxon>Gunneridae</taxon>
        <taxon>Pentapetalae</taxon>
        <taxon>asterids</taxon>
        <taxon>lamiids</taxon>
        <taxon>Lamiales</taxon>
        <taxon>Oleaceae</taxon>
        <taxon>Forsythieae</taxon>
        <taxon>Forsythia</taxon>
    </lineage>
</organism>